<name>A0A2C9V773_MANES</name>
<reference evidence="2" key="1">
    <citation type="submission" date="2016-02" db="EMBL/GenBank/DDBJ databases">
        <title>WGS assembly of Manihot esculenta.</title>
        <authorList>
            <person name="Bredeson J.V."/>
            <person name="Prochnik S.E."/>
            <person name="Lyons J.B."/>
            <person name="Schmutz J."/>
            <person name="Grimwood J."/>
            <person name="Vrebalov J."/>
            <person name="Bart R.S."/>
            <person name="Amuge T."/>
            <person name="Ferguson M.E."/>
            <person name="Green R."/>
            <person name="Putnam N."/>
            <person name="Stites J."/>
            <person name="Rounsley S."/>
            <person name="Rokhsar D.S."/>
        </authorList>
    </citation>
    <scope>NUCLEOTIDE SEQUENCE [LARGE SCALE GENOMIC DNA]</scope>
    <source>
        <tissue evidence="2">Leaf</tissue>
    </source>
</reference>
<dbReference type="AlphaFoldDB" id="A0A2C9V773"/>
<evidence type="ECO:0000313" key="2">
    <source>
        <dbReference type="EMBL" id="OAY39938.1"/>
    </source>
</evidence>
<feature type="transmembrane region" description="Helical" evidence="1">
    <location>
        <begin position="20"/>
        <end position="44"/>
    </location>
</feature>
<protein>
    <submittedName>
        <fullName evidence="2">Uncharacterized protein</fullName>
    </submittedName>
</protein>
<sequence length="46" mass="5003">MEELAEVYGSARSFLSYYRVVKHVAIGGICLIAIVDGGIGRCLWVS</sequence>
<keyword evidence="1" id="KW-1133">Transmembrane helix</keyword>
<keyword evidence="1" id="KW-0472">Membrane</keyword>
<keyword evidence="1" id="KW-0812">Transmembrane</keyword>
<organism evidence="2">
    <name type="scientific">Manihot esculenta</name>
    <name type="common">Cassava</name>
    <name type="synonym">Jatropha manihot</name>
    <dbReference type="NCBI Taxonomy" id="3983"/>
    <lineage>
        <taxon>Eukaryota</taxon>
        <taxon>Viridiplantae</taxon>
        <taxon>Streptophyta</taxon>
        <taxon>Embryophyta</taxon>
        <taxon>Tracheophyta</taxon>
        <taxon>Spermatophyta</taxon>
        <taxon>Magnoliopsida</taxon>
        <taxon>eudicotyledons</taxon>
        <taxon>Gunneridae</taxon>
        <taxon>Pentapetalae</taxon>
        <taxon>rosids</taxon>
        <taxon>fabids</taxon>
        <taxon>Malpighiales</taxon>
        <taxon>Euphorbiaceae</taxon>
        <taxon>Crotonoideae</taxon>
        <taxon>Manihoteae</taxon>
        <taxon>Manihot</taxon>
    </lineage>
</organism>
<gene>
    <name evidence="2" type="ORF">MANES_10G135800</name>
</gene>
<accession>A0A2C9V773</accession>
<dbReference type="EMBL" id="CM004396">
    <property type="protein sequence ID" value="OAY39938.1"/>
    <property type="molecule type" value="Genomic_DNA"/>
</dbReference>
<evidence type="ECO:0000256" key="1">
    <source>
        <dbReference type="SAM" id="Phobius"/>
    </source>
</evidence>
<proteinExistence type="predicted"/>